<keyword evidence="5" id="KW-0969">Cilium</keyword>
<dbReference type="PANTHER" id="PTHR21625">
    <property type="entry name" value="NYD-SP28 PROTEIN"/>
    <property type="match status" value="1"/>
</dbReference>
<evidence type="ECO:0000256" key="6">
    <source>
        <dbReference type="ARBA" id="ARBA00023212"/>
    </source>
</evidence>
<gene>
    <name evidence="15" type="primary">LOC113403454</name>
</gene>
<evidence type="ECO:0000256" key="8">
    <source>
        <dbReference type="ARBA" id="ARBA00037841"/>
    </source>
</evidence>
<dbReference type="InterPro" id="IPR039505">
    <property type="entry name" value="DRC1/2_N"/>
</dbReference>
<evidence type="ECO:0000256" key="11">
    <source>
        <dbReference type="ARBA" id="ARBA00041517"/>
    </source>
</evidence>
<evidence type="ECO:0000313" key="14">
    <source>
        <dbReference type="Proteomes" id="UP001652626"/>
    </source>
</evidence>
<dbReference type="Pfam" id="PF14772">
    <property type="entry name" value="NYD-SP28"/>
    <property type="match status" value="1"/>
</dbReference>
<evidence type="ECO:0000256" key="12">
    <source>
        <dbReference type="ARBA" id="ARBA00045865"/>
    </source>
</evidence>
<evidence type="ECO:0000256" key="10">
    <source>
        <dbReference type="ARBA" id="ARBA00040899"/>
    </source>
</evidence>
<dbReference type="GO" id="GO:0060285">
    <property type="term" value="P:cilium-dependent cell motility"/>
    <property type="evidence" value="ECO:0007669"/>
    <property type="project" value="TreeGrafter"/>
</dbReference>
<comment type="function">
    <text evidence="12">Component of the nexin-dynein regulatory complex (N-DRC), a key regulator of ciliary/flagellar motility which maintains the alignment and integrity of the distal axoneme and regulates microtubule sliding in motile axonemes. Plays a critical role in the assembly of N-DRC and also stabilizes the assembly of multiple inner dynein arms and radial spokes. Coassembles with DRC1 to form a central scaffold needed for assembly of the N-DRC and its attachment to the outer doublet microtubules.</text>
</comment>
<keyword evidence="2" id="KW-0963">Cytoplasm</keyword>
<dbReference type="GO" id="GO:0003352">
    <property type="term" value="P:regulation of cilium movement"/>
    <property type="evidence" value="ECO:0007669"/>
    <property type="project" value="TreeGrafter"/>
</dbReference>
<keyword evidence="3" id="KW-0282">Flagellum</keyword>
<dbReference type="Proteomes" id="UP001652626">
    <property type="component" value="Chromosome 13"/>
</dbReference>
<organism evidence="14 15">
    <name type="scientific">Vanessa tameamea</name>
    <name type="common">Kamehameha butterfly</name>
    <dbReference type="NCBI Taxonomy" id="334116"/>
    <lineage>
        <taxon>Eukaryota</taxon>
        <taxon>Metazoa</taxon>
        <taxon>Ecdysozoa</taxon>
        <taxon>Arthropoda</taxon>
        <taxon>Hexapoda</taxon>
        <taxon>Insecta</taxon>
        <taxon>Pterygota</taxon>
        <taxon>Neoptera</taxon>
        <taxon>Endopterygota</taxon>
        <taxon>Lepidoptera</taxon>
        <taxon>Glossata</taxon>
        <taxon>Ditrysia</taxon>
        <taxon>Papilionoidea</taxon>
        <taxon>Nymphalidae</taxon>
        <taxon>Nymphalinae</taxon>
        <taxon>Vanessa</taxon>
    </lineage>
</organism>
<comment type="subcellular location">
    <subcellularLocation>
        <location evidence="1">Cytoplasm</location>
        <location evidence="1">Cytoskeleton</location>
        <location evidence="1">Flagellum axoneme</location>
    </subcellularLocation>
    <subcellularLocation>
        <location evidence="8">Cytoplasm</location>
        <location evidence="8">Cytoskeleton</location>
        <location evidence="8">Flagellum basal body</location>
    </subcellularLocation>
</comment>
<reference evidence="15" key="1">
    <citation type="submission" date="2025-08" db="UniProtKB">
        <authorList>
            <consortium name="RefSeq"/>
        </authorList>
    </citation>
    <scope>IDENTIFICATION</scope>
    <source>
        <tissue evidence="15">Whole body</tissue>
    </source>
</reference>
<dbReference type="OMA" id="WEYLDLF"/>
<evidence type="ECO:0000256" key="7">
    <source>
        <dbReference type="ARBA" id="ARBA00023273"/>
    </source>
</evidence>
<dbReference type="OrthoDB" id="7760980at2759"/>
<evidence type="ECO:0000256" key="1">
    <source>
        <dbReference type="ARBA" id="ARBA00004611"/>
    </source>
</evidence>
<keyword evidence="7" id="KW-0966">Cell projection</keyword>
<protein>
    <recommendedName>
        <fullName evidence="10">Dynein regulatory complex subunit 2</fullName>
    </recommendedName>
    <alternativeName>
        <fullName evidence="11">Coiled-coil domain-containing protein 65</fullName>
    </alternativeName>
</protein>
<dbReference type="AlphaFoldDB" id="A0A8B8IRL7"/>
<evidence type="ECO:0000256" key="5">
    <source>
        <dbReference type="ARBA" id="ARBA00023069"/>
    </source>
</evidence>
<dbReference type="GO" id="GO:0070286">
    <property type="term" value="P:axonemal dynein complex assembly"/>
    <property type="evidence" value="ECO:0007669"/>
    <property type="project" value="InterPro"/>
</dbReference>
<dbReference type="InterPro" id="IPR039750">
    <property type="entry name" value="DRC1/DRC2"/>
</dbReference>
<keyword evidence="4" id="KW-0175">Coiled coil</keyword>
<evidence type="ECO:0000256" key="4">
    <source>
        <dbReference type="ARBA" id="ARBA00023054"/>
    </source>
</evidence>
<keyword evidence="6" id="KW-0206">Cytoskeleton</keyword>
<evidence type="ECO:0000256" key="2">
    <source>
        <dbReference type="ARBA" id="ARBA00022490"/>
    </source>
</evidence>
<name>A0A8B8IRL7_VANTA</name>
<evidence type="ECO:0000256" key="3">
    <source>
        <dbReference type="ARBA" id="ARBA00022846"/>
    </source>
</evidence>
<dbReference type="GeneID" id="113403454"/>
<dbReference type="PANTHER" id="PTHR21625:SF0">
    <property type="entry name" value="DYNEIN REGULATORY COMPLEX SUBUNIT 2"/>
    <property type="match status" value="1"/>
</dbReference>
<evidence type="ECO:0000259" key="13">
    <source>
        <dbReference type="Pfam" id="PF14772"/>
    </source>
</evidence>
<keyword evidence="14" id="KW-1185">Reference proteome</keyword>
<accession>A0A8B8IRL7</accession>
<dbReference type="GO" id="GO:0005858">
    <property type="term" value="C:axonemal dynein complex"/>
    <property type="evidence" value="ECO:0007669"/>
    <property type="project" value="InterPro"/>
</dbReference>
<evidence type="ECO:0000256" key="9">
    <source>
        <dbReference type="ARBA" id="ARBA00038424"/>
    </source>
</evidence>
<proteinExistence type="inferred from homology"/>
<feature type="domain" description="Dynein regulatory complex protein 1/2 N-terminal" evidence="13">
    <location>
        <begin position="24"/>
        <end position="124"/>
    </location>
</feature>
<sequence length="507" mass="60561">MPKKGKVNKLARMSDEERARYLQHRADVEEEARRRKRELVARFIKNKLDKEEVYARINTAKINQEWRYILRKIKCKQMASDIQGLITSFNFLLERKNRLLNSLMEAIDDSDEQHRRAFQAHTETLSYFLNIGSQRLDKLQVEYEHQKNDFLENWDKEEIDITDNQDRAEFKLTLITYIQDRDFKSLKKEKEIQSATEKNDSRLEHEEEMRQLCKPKQLEIDMYWSKLREVYDIYLEKHNPIMSHYNALREKDDFYQRDIARNEIQIQQATEILTTLQKEWVRTTTTMSCKLNRMNTKKEELAKKYWLMKKETKTAKAKEDEMLSVLVDASQEAIKRLENFETMLQKIKQLADICGKYETDKDHIFLEDVEDDITSADFETLDNDMIEQCKEFKKMDKFLLKMNRVKVQTMCLKTERAKLAKENIQLKQYIKRYLTELALKGGKNRPLSVKCQSEPKIEVNGKLLNRPVTCIEGALSNAVMHEQRLKLQEKKKKELGSVRAYPRVHCW</sequence>
<evidence type="ECO:0000313" key="15">
    <source>
        <dbReference type="RefSeq" id="XP_026499788.2"/>
    </source>
</evidence>
<dbReference type="RefSeq" id="XP_026499788.2">
    <property type="nucleotide sequence ID" value="XM_026644003.2"/>
</dbReference>
<comment type="similarity">
    <text evidence="9">Belongs to the DRC2 family.</text>
</comment>